<dbReference type="Gene3D" id="3.40.190.150">
    <property type="entry name" value="Bordetella uptake gene, domain 1"/>
    <property type="match status" value="1"/>
</dbReference>
<dbReference type="SUPFAM" id="SSF53850">
    <property type="entry name" value="Periplasmic binding protein-like II"/>
    <property type="match status" value="1"/>
</dbReference>
<evidence type="ECO:0000256" key="2">
    <source>
        <dbReference type="SAM" id="SignalP"/>
    </source>
</evidence>
<dbReference type="InterPro" id="IPR005064">
    <property type="entry name" value="BUG"/>
</dbReference>
<evidence type="ECO:0000313" key="3">
    <source>
        <dbReference type="EMBL" id="ATA55530.1"/>
    </source>
</evidence>
<feature type="chain" id="PRO_5013259014" evidence="2">
    <location>
        <begin position="36"/>
        <end position="343"/>
    </location>
</feature>
<sequence length="343" mass="36032">MAFPVHSSDIHPTMPRRTRLLAAALLCAAAFHGHAAPPEAYPNKPVTVVVAYPAGGSVDAMARALHVALGKQLGQPVLIENLGGGAGAIGAAKVVRARADGYTLLLGSVNEVVLAPLVNRAVSYKTDDLLPVARVGDSSFVLVGRPGIAARTTDELIEFARKNPGALSYATSGIGTLQHVVMRDIQERSGTSMLHVPYKGGSTQVTDLLGGQVDLTLVAPATFPEAIESGRVRGFGTTGLQRDELLKHVPTLNESKYLKGIDLNTWLGFFVPRSTPPDVTQRLSAAVDAVLADDKVAANLRRIGFMPAAAGARPGFAEVVADTQGKMQGIVSRMPPEKSEVAR</sequence>
<dbReference type="EMBL" id="CP023284">
    <property type="protein sequence ID" value="ATA55530.1"/>
    <property type="molecule type" value="Genomic_DNA"/>
</dbReference>
<accession>A0A250DMG5</accession>
<dbReference type="PIRSF" id="PIRSF017082">
    <property type="entry name" value="YflP"/>
    <property type="match status" value="1"/>
</dbReference>
<dbReference type="Gene3D" id="3.40.190.10">
    <property type="entry name" value="Periplasmic binding protein-like II"/>
    <property type="match status" value="1"/>
</dbReference>
<evidence type="ECO:0000313" key="4">
    <source>
        <dbReference type="Proteomes" id="UP000217154"/>
    </source>
</evidence>
<dbReference type="PANTHER" id="PTHR42928:SF5">
    <property type="entry name" value="BLR1237 PROTEIN"/>
    <property type="match status" value="1"/>
</dbReference>
<dbReference type="PANTHER" id="PTHR42928">
    <property type="entry name" value="TRICARBOXYLATE-BINDING PROTEIN"/>
    <property type="match status" value="1"/>
</dbReference>
<gene>
    <name evidence="3" type="ORF">CKY39_21595</name>
</gene>
<dbReference type="InterPro" id="IPR042100">
    <property type="entry name" value="Bug_dom1"/>
</dbReference>
<proteinExistence type="inferred from homology"/>
<organism evidence="3 4">
    <name type="scientific">Variovorax boronicumulans</name>
    <dbReference type="NCBI Taxonomy" id="436515"/>
    <lineage>
        <taxon>Bacteria</taxon>
        <taxon>Pseudomonadati</taxon>
        <taxon>Pseudomonadota</taxon>
        <taxon>Betaproteobacteria</taxon>
        <taxon>Burkholderiales</taxon>
        <taxon>Comamonadaceae</taxon>
        <taxon>Variovorax</taxon>
    </lineage>
</organism>
<comment type="similarity">
    <text evidence="1">Belongs to the UPF0065 (bug) family.</text>
</comment>
<reference evidence="3 4" key="1">
    <citation type="submission" date="2017-09" db="EMBL/GenBank/DDBJ databases">
        <title>The diverse metabolic capabilities of V. boronicumulans make it an excellent choice for continued studies on novel biodegradation.</title>
        <authorList>
            <person name="Sun S."/>
        </authorList>
    </citation>
    <scope>NUCLEOTIDE SEQUENCE [LARGE SCALE GENOMIC DNA]</scope>
    <source>
        <strain evidence="3 4">J1</strain>
    </source>
</reference>
<keyword evidence="2" id="KW-0732">Signal</keyword>
<dbReference type="Pfam" id="PF03401">
    <property type="entry name" value="TctC"/>
    <property type="match status" value="1"/>
</dbReference>
<feature type="signal peptide" evidence="2">
    <location>
        <begin position="1"/>
        <end position="35"/>
    </location>
</feature>
<protein>
    <submittedName>
        <fullName evidence="3">ABC transporter substrate-binding protein</fullName>
    </submittedName>
</protein>
<dbReference type="KEGG" id="vbo:CKY39_21595"/>
<name>A0A250DMG5_9BURK</name>
<dbReference type="Proteomes" id="UP000217154">
    <property type="component" value="Chromosome"/>
</dbReference>
<evidence type="ECO:0000256" key="1">
    <source>
        <dbReference type="ARBA" id="ARBA00006987"/>
    </source>
</evidence>
<dbReference type="AlphaFoldDB" id="A0A250DMG5"/>
<dbReference type="CDD" id="cd07012">
    <property type="entry name" value="PBP2_Bug_TTT"/>
    <property type="match status" value="1"/>
</dbReference>